<dbReference type="Proteomes" id="UP001500390">
    <property type="component" value="Unassembled WGS sequence"/>
</dbReference>
<reference evidence="2" key="1">
    <citation type="journal article" date="2019" name="Int. J. Syst. Evol. Microbiol.">
        <title>The Global Catalogue of Microorganisms (GCM) 10K type strain sequencing project: providing services to taxonomists for standard genome sequencing and annotation.</title>
        <authorList>
            <consortium name="The Broad Institute Genomics Platform"/>
            <consortium name="The Broad Institute Genome Sequencing Center for Infectious Disease"/>
            <person name="Wu L."/>
            <person name="Ma J."/>
        </authorList>
    </citation>
    <scope>NUCLEOTIDE SEQUENCE [LARGE SCALE GENOMIC DNA]</scope>
    <source>
        <strain evidence="2">JCM 17738</strain>
    </source>
</reference>
<organism evidence="1 2">
    <name type="scientific">Ornithinibacter aureus</name>
    <dbReference type="NCBI Taxonomy" id="622664"/>
    <lineage>
        <taxon>Bacteria</taxon>
        <taxon>Bacillati</taxon>
        <taxon>Actinomycetota</taxon>
        <taxon>Actinomycetes</taxon>
        <taxon>Micrococcales</taxon>
        <taxon>Intrasporangiaceae</taxon>
        <taxon>Ornithinibacter</taxon>
    </lineage>
</organism>
<evidence type="ECO:0000313" key="2">
    <source>
        <dbReference type="Proteomes" id="UP001500390"/>
    </source>
</evidence>
<accession>A0ABP8JHM6</accession>
<evidence type="ECO:0008006" key="3">
    <source>
        <dbReference type="Google" id="ProtNLM"/>
    </source>
</evidence>
<proteinExistence type="predicted"/>
<keyword evidence="2" id="KW-1185">Reference proteome</keyword>
<comment type="caution">
    <text evidence="1">The sequence shown here is derived from an EMBL/GenBank/DDBJ whole genome shotgun (WGS) entry which is preliminary data.</text>
</comment>
<gene>
    <name evidence="1" type="ORF">GCM10023153_08540</name>
</gene>
<dbReference type="EMBL" id="BAABFX010000018">
    <property type="protein sequence ID" value="GAA4391047.1"/>
    <property type="molecule type" value="Genomic_DNA"/>
</dbReference>
<dbReference type="RefSeq" id="WP_159902614.1">
    <property type="nucleotide sequence ID" value="NZ_BAABFX010000018.1"/>
</dbReference>
<sequence length="201" mass="21391">MADSAALLAAWLAVATSEDEAWAAARPGPPLAEVAARLATVPRPFLDDAVSISALAGDVVGSPLAAIPFVDDPRVRTGAAIGLWLRASEDLIGPFTPSARWAHPRGVDALALRLAPVVDPQDWLADDERREEATRTYLLWSGFLPAGEDAATARSLFDARDSLSRDAALADAFAVQRHRADLARRLAEARAQEAAARYSSE</sequence>
<evidence type="ECO:0000313" key="1">
    <source>
        <dbReference type="EMBL" id="GAA4391047.1"/>
    </source>
</evidence>
<protein>
    <recommendedName>
        <fullName evidence="3">Phosphohydrolase</fullName>
    </recommendedName>
</protein>
<name>A0ABP8JHM6_9MICO</name>